<dbReference type="PANTHER" id="PTHR33375">
    <property type="entry name" value="CHROMOSOME-PARTITIONING PROTEIN PARB-RELATED"/>
    <property type="match status" value="1"/>
</dbReference>
<dbReference type="InterPro" id="IPR050336">
    <property type="entry name" value="Chromosome_partition/occlusion"/>
</dbReference>
<dbReference type="AlphaFoldDB" id="A0A5N7N3V3"/>
<dbReference type="Pfam" id="PF02195">
    <property type="entry name" value="ParB_N"/>
    <property type="match status" value="1"/>
</dbReference>
<dbReference type="NCBIfam" id="TIGR00180">
    <property type="entry name" value="parB_part"/>
    <property type="match status" value="1"/>
</dbReference>
<gene>
    <name evidence="4" type="primary">repB</name>
    <name evidence="4" type="ORF">FS320_35870</name>
</gene>
<comment type="similarity">
    <text evidence="1">Belongs to the ParB family.</text>
</comment>
<name>A0A5N7N3V3_9HYPH</name>
<dbReference type="Proteomes" id="UP000403266">
    <property type="component" value="Unassembled WGS sequence"/>
</dbReference>
<dbReference type="OrthoDB" id="7908920at2"/>
<evidence type="ECO:0000256" key="2">
    <source>
        <dbReference type="SAM" id="MobiDB-lite"/>
    </source>
</evidence>
<dbReference type="SMART" id="SM00470">
    <property type="entry name" value="ParB"/>
    <property type="match status" value="1"/>
</dbReference>
<comment type="caution">
    <text evidence="4">The sequence shown here is derived from an EMBL/GenBank/DDBJ whole genome shotgun (WGS) entry which is preliminary data.</text>
</comment>
<dbReference type="Pfam" id="PF07506">
    <property type="entry name" value="RepB"/>
    <property type="match status" value="1"/>
</dbReference>
<dbReference type="PANTHER" id="PTHR33375:SF1">
    <property type="entry name" value="CHROMOSOME-PARTITIONING PROTEIN PARB-RELATED"/>
    <property type="match status" value="1"/>
</dbReference>
<dbReference type="GO" id="GO:0003677">
    <property type="term" value="F:DNA binding"/>
    <property type="evidence" value="ECO:0007669"/>
    <property type="project" value="InterPro"/>
</dbReference>
<dbReference type="GO" id="GO:0007059">
    <property type="term" value="P:chromosome segregation"/>
    <property type="evidence" value="ECO:0007669"/>
    <property type="project" value="TreeGrafter"/>
</dbReference>
<dbReference type="NCBIfam" id="TIGR03454">
    <property type="entry name" value="partition_RepB"/>
    <property type="match status" value="1"/>
</dbReference>
<accession>A0A5N7N3V3</accession>
<organism evidence="4 5">
    <name type="scientific">Microvirga tunisiensis</name>
    <dbReference type="NCBI Taxonomy" id="2108360"/>
    <lineage>
        <taxon>Bacteria</taxon>
        <taxon>Pseudomonadati</taxon>
        <taxon>Pseudomonadota</taxon>
        <taxon>Alphaproteobacteria</taxon>
        <taxon>Hyphomicrobiales</taxon>
        <taxon>Methylobacteriaceae</taxon>
        <taxon>Microvirga</taxon>
    </lineage>
</organism>
<keyword evidence="5" id="KW-1185">Reference proteome</keyword>
<dbReference type="CDD" id="cd16405">
    <property type="entry name" value="RepB_like_N"/>
    <property type="match status" value="1"/>
</dbReference>
<dbReference type="InterPro" id="IPR036086">
    <property type="entry name" value="ParB/Sulfiredoxin_sf"/>
</dbReference>
<evidence type="ECO:0000259" key="3">
    <source>
        <dbReference type="SMART" id="SM00470"/>
    </source>
</evidence>
<dbReference type="Gene3D" id="1.10.10.2830">
    <property type="match status" value="1"/>
</dbReference>
<dbReference type="Gene3D" id="3.90.1530.30">
    <property type="match status" value="1"/>
</dbReference>
<dbReference type="InterPro" id="IPR037972">
    <property type="entry name" value="RepB_N"/>
</dbReference>
<dbReference type="EMBL" id="VOSK01000337">
    <property type="protein sequence ID" value="MPR30276.1"/>
    <property type="molecule type" value="Genomic_DNA"/>
</dbReference>
<dbReference type="InterPro" id="IPR004437">
    <property type="entry name" value="ParB/RepB/Spo0J"/>
</dbReference>
<dbReference type="InterPro" id="IPR017819">
    <property type="entry name" value="Plasmid_partition_RepB"/>
</dbReference>
<dbReference type="InterPro" id="IPR003115">
    <property type="entry name" value="ParB_N"/>
</dbReference>
<dbReference type="SUPFAM" id="SSF110849">
    <property type="entry name" value="ParB/Sulfiredoxin"/>
    <property type="match status" value="1"/>
</dbReference>
<reference evidence="4 5" key="1">
    <citation type="journal article" date="2019" name="Syst. Appl. Microbiol.">
        <title>Microvirga tunisiensis sp. nov., a root nodule symbiotic bacterium isolated from Lupinus micranthus and L. luteus grown in Northern Tunisia.</title>
        <authorList>
            <person name="Msaddak A."/>
            <person name="Rejili M."/>
            <person name="Duran D."/>
            <person name="Mars M."/>
            <person name="Palacios J.M."/>
            <person name="Ruiz-Argueso T."/>
            <person name="Rey L."/>
            <person name="Imperial J."/>
        </authorList>
    </citation>
    <scope>NUCLEOTIDE SEQUENCE [LARGE SCALE GENOMIC DNA]</scope>
    <source>
        <strain evidence="4 5">Lmie10</strain>
    </source>
</reference>
<dbReference type="InterPro" id="IPR011111">
    <property type="entry name" value="Plasmid_RepB"/>
</dbReference>
<sequence length="340" mass="38206">MARLNLLADLIDEGTAPAANQPVEQGDRPHKVDRPFASTDKRPSRPTPQLGTITQTVDVLARAEEMQRQLSQGQTIVELDPADLDASFVPDRMAPSEEDHQELLRSIRDRGQIVPVLVRPHPTENGRYQIAFGHRRVRALKELSLKVKATVRNLTDEELVVAQGQENNARTNLSFIERARFAKQLEDRKFTREVISQSLCIDPGNLSRLISVASSIPLDIIDAIGPAPSIGQGRWMDLSASMDNRAHQKVRKAFTSDDFQRLSSDARFQFVLAQVKKTERAQTEAWTANDGLKVAKYTRGDKKFQLTLDEKLAPEFGNFLLAKLDSLYSEFRAQAHKSEE</sequence>
<feature type="domain" description="ParB-like N-terminal" evidence="3">
    <location>
        <begin position="77"/>
        <end position="168"/>
    </location>
</feature>
<evidence type="ECO:0000256" key="1">
    <source>
        <dbReference type="ARBA" id="ARBA00006295"/>
    </source>
</evidence>
<dbReference type="RefSeq" id="WP_152717126.1">
    <property type="nucleotide sequence ID" value="NZ_VOSJ01000366.1"/>
</dbReference>
<dbReference type="GO" id="GO:0005694">
    <property type="term" value="C:chromosome"/>
    <property type="evidence" value="ECO:0007669"/>
    <property type="project" value="TreeGrafter"/>
</dbReference>
<protein>
    <submittedName>
        <fullName evidence="4">Plasmid partitioning protein RepB</fullName>
    </submittedName>
</protein>
<feature type="compositionally biased region" description="Basic and acidic residues" evidence="2">
    <location>
        <begin position="25"/>
        <end position="43"/>
    </location>
</feature>
<evidence type="ECO:0000313" key="5">
    <source>
        <dbReference type="Proteomes" id="UP000403266"/>
    </source>
</evidence>
<proteinExistence type="inferred from homology"/>
<dbReference type="SUPFAM" id="SSF109709">
    <property type="entry name" value="KorB DNA-binding domain-like"/>
    <property type="match status" value="1"/>
</dbReference>
<evidence type="ECO:0000313" key="4">
    <source>
        <dbReference type="EMBL" id="MPR30276.1"/>
    </source>
</evidence>
<feature type="region of interest" description="Disordered" evidence="2">
    <location>
        <begin position="15"/>
        <end position="50"/>
    </location>
</feature>